<dbReference type="InterPro" id="IPR036388">
    <property type="entry name" value="WH-like_DNA-bd_sf"/>
</dbReference>
<proteinExistence type="inferred from homology"/>
<evidence type="ECO:0000256" key="2">
    <source>
        <dbReference type="ARBA" id="ARBA00023015"/>
    </source>
</evidence>
<comment type="similarity">
    <text evidence="1">Belongs to the sigma-70 factor family. ECF subfamily.</text>
</comment>
<keyword evidence="4" id="KW-0238">DNA-binding</keyword>
<evidence type="ECO:0000259" key="7">
    <source>
        <dbReference type="Pfam" id="PF08281"/>
    </source>
</evidence>
<feature type="domain" description="RNA polymerase sigma factor 70 region 4 type 2" evidence="7">
    <location>
        <begin position="121"/>
        <end position="173"/>
    </location>
</feature>
<dbReference type="EMBL" id="JASCXX010000022">
    <property type="protein sequence ID" value="MDI6450580.1"/>
    <property type="molecule type" value="Genomic_DNA"/>
</dbReference>
<comment type="caution">
    <text evidence="8">The sequence shown here is derived from an EMBL/GenBank/DDBJ whole genome shotgun (WGS) entry which is preliminary data.</text>
</comment>
<dbReference type="RefSeq" id="WP_349245990.1">
    <property type="nucleotide sequence ID" value="NZ_JASCXX010000022.1"/>
</dbReference>
<reference evidence="8" key="1">
    <citation type="submission" date="2023-05" db="EMBL/GenBank/DDBJ databases">
        <title>Anaerotaeda fermentans gen. nov., sp. nov., a novel anaerobic planctomycete of the new family within the order Sedimentisphaerales isolated from Taman Peninsula, Russia.</title>
        <authorList>
            <person name="Khomyakova M.A."/>
            <person name="Merkel A.Y."/>
            <person name="Slobodkin A.I."/>
        </authorList>
    </citation>
    <scope>NUCLEOTIDE SEQUENCE</scope>
    <source>
        <strain evidence="8">M17dextr</strain>
    </source>
</reference>
<evidence type="ECO:0000256" key="4">
    <source>
        <dbReference type="ARBA" id="ARBA00023125"/>
    </source>
</evidence>
<dbReference type="Pfam" id="PF08281">
    <property type="entry name" value="Sigma70_r4_2"/>
    <property type="match status" value="1"/>
</dbReference>
<keyword evidence="9" id="KW-1185">Reference proteome</keyword>
<name>A0AAW6U103_9BACT</name>
<evidence type="ECO:0000313" key="8">
    <source>
        <dbReference type="EMBL" id="MDI6450580.1"/>
    </source>
</evidence>
<gene>
    <name evidence="8" type="ORF">QJ522_16100</name>
</gene>
<dbReference type="InterPro" id="IPR014284">
    <property type="entry name" value="RNA_pol_sigma-70_dom"/>
</dbReference>
<evidence type="ECO:0000256" key="1">
    <source>
        <dbReference type="ARBA" id="ARBA00010641"/>
    </source>
</evidence>
<dbReference type="CDD" id="cd06171">
    <property type="entry name" value="Sigma70_r4"/>
    <property type="match status" value="1"/>
</dbReference>
<dbReference type="InterPro" id="IPR013324">
    <property type="entry name" value="RNA_pol_sigma_r3/r4-like"/>
</dbReference>
<dbReference type="Gene3D" id="1.10.1740.10">
    <property type="match status" value="1"/>
</dbReference>
<dbReference type="PANTHER" id="PTHR43133">
    <property type="entry name" value="RNA POLYMERASE ECF-TYPE SIGMA FACTO"/>
    <property type="match status" value="1"/>
</dbReference>
<dbReference type="NCBIfam" id="TIGR02937">
    <property type="entry name" value="sigma70-ECF"/>
    <property type="match status" value="1"/>
</dbReference>
<dbReference type="GO" id="GO:0016987">
    <property type="term" value="F:sigma factor activity"/>
    <property type="evidence" value="ECO:0007669"/>
    <property type="project" value="UniProtKB-KW"/>
</dbReference>
<protein>
    <submittedName>
        <fullName evidence="8">RNA polymerase sigma factor</fullName>
    </submittedName>
</protein>
<organism evidence="8 9">
    <name type="scientific">Anaerobaca lacustris</name>
    <dbReference type="NCBI Taxonomy" id="3044600"/>
    <lineage>
        <taxon>Bacteria</taxon>
        <taxon>Pseudomonadati</taxon>
        <taxon>Planctomycetota</taxon>
        <taxon>Phycisphaerae</taxon>
        <taxon>Sedimentisphaerales</taxon>
        <taxon>Anaerobacaceae</taxon>
        <taxon>Anaerobaca</taxon>
    </lineage>
</organism>
<dbReference type="PANTHER" id="PTHR43133:SF8">
    <property type="entry name" value="RNA POLYMERASE SIGMA FACTOR HI_1459-RELATED"/>
    <property type="match status" value="1"/>
</dbReference>
<evidence type="ECO:0000256" key="5">
    <source>
        <dbReference type="ARBA" id="ARBA00023163"/>
    </source>
</evidence>
<dbReference type="Proteomes" id="UP001431776">
    <property type="component" value="Unassembled WGS sequence"/>
</dbReference>
<dbReference type="SUPFAM" id="SSF88946">
    <property type="entry name" value="Sigma2 domain of RNA polymerase sigma factors"/>
    <property type="match status" value="1"/>
</dbReference>
<feature type="domain" description="RNA polymerase sigma-70 region 2" evidence="6">
    <location>
        <begin position="26"/>
        <end position="91"/>
    </location>
</feature>
<dbReference type="AlphaFoldDB" id="A0AAW6U103"/>
<accession>A0AAW6U103</accession>
<evidence type="ECO:0000259" key="6">
    <source>
        <dbReference type="Pfam" id="PF04542"/>
    </source>
</evidence>
<dbReference type="InterPro" id="IPR013325">
    <property type="entry name" value="RNA_pol_sigma_r2"/>
</dbReference>
<evidence type="ECO:0000313" key="9">
    <source>
        <dbReference type="Proteomes" id="UP001431776"/>
    </source>
</evidence>
<dbReference type="Gene3D" id="1.10.10.10">
    <property type="entry name" value="Winged helix-like DNA-binding domain superfamily/Winged helix DNA-binding domain"/>
    <property type="match status" value="1"/>
</dbReference>
<dbReference type="SUPFAM" id="SSF88659">
    <property type="entry name" value="Sigma3 and sigma4 domains of RNA polymerase sigma factors"/>
    <property type="match status" value="1"/>
</dbReference>
<evidence type="ECO:0000256" key="3">
    <source>
        <dbReference type="ARBA" id="ARBA00023082"/>
    </source>
</evidence>
<sequence>MGTGAELTPIINGCKSGDAECFAQVVDLYGGRCYGYFYRLTGDRDLSDELLSELFMKLVEKIGSYKGGAFESWLFRIAANIFHDHLRGRKRHKKLVEGRRAELEQRPTETARSDLTGDKLDKLQTQLNRLDADTRDLIVLRYYSEMSFKEIAEMRSEPIGTALSKLHRGLRKLRELMEG</sequence>
<dbReference type="GO" id="GO:0006352">
    <property type="term" value="P:DNA-templated transcription initiation"/>
    <property type="evidence" value="ECO:0007669"/>
    <property type="project" value="InterPro"/>
</dbReference>
<keyword evidence="3" id="KW-0731">Sigma factor</keyword>
<dbReference type="Pfam" id="PF04542">
    <property type="entry name" value="Sigma70_r2"/>
    <property type="match status" value="1"/>
</dbReference>
<dbReference type="InterPro" id="IPR039425">
    <property type="entry name" value="RNA_pol_sigma-70-like"/>
</dbReference>
<dbReference type="GO" id="GO:0003677">
    <property type="term" value="F:DNA binding"/>
    <property type="evidence" value="ECO:0007669"/>
    <property type="project" value="UniProtKB-KW"/>
</dbReference>
<dbReference type="InterPro" id="IPR013249">
    <property type="entry name" value="RNA_pol_sigma70_r4_t2"/>
</dbReference>
<dbReference type="InterPro" id="IPR007627">
    <property type="entry name" value="RNA_pol_sigma70_r2"/>
</dbReference>
<keyword evidence="5" id="KW-0804">Transcription</keyword>
<keyword evidence="2" id="KW-0805">Transcription regulation</keyword>